<evidence type="ECO:0000259" key="3">
    <source>
        <dbReference type="Pfam" id="PF18401"/>
    </source>
</evidence>
<reference evidence="4" key="1">
    <citation type="submission" date="2023-07" db="EMBL/GenBank/DDBJ databases">
        <authorList>
            <person name="Stuckert A."/>
        </authorList>
    </citation>
    <scope>NUCLEOTIDE SEQUENCE</scope>
</reference>
<dbReference type="PANTHER" id="PTHR11226">
    <property type="entry name" value="UDP-GLUCOSE GLYCOPROTEIN:GLUCOSYLTRANSFERASE"/>
    <property type="match status" value="1"/>
</dbReference>
<organism evidence="4 5">
    <name type="scientific">Ranitomeya imitator</name>
    <name type="common">mimic poison frog</name>
    <dbReference type="NCBI Taxonomy" id="111125"/>
    <lineage>
        <taxon>Eukaryota</taxon>
        <taxon>Metazoa</taxon>
        <taxon>Chordata</taxon>
        <taxon>Craniata</taxon>
        <taxon>Vertebrata</taxon>
        <taxon>Euteleostomi</taxon>
        <taxon>Amphibia</taxon>
        <taxon>Batrachia</taxon>
        <taxon>Anura</taxon>
        <taxon>Neobatrachia</taxon>
        <taxon>Hyloidea</taxon>
        <taxon>Dendrobatidae</taxon>
        <taxon>Dendrobatinae</taxon>
        <taxon>Ranitomeya</taxon>
    </lineage>
</organism>
<dbReference type="Proteomes" id="UP001176940">
    <property type="component" value="Unassembled WGS sequence"/>
</dbReference>
<feature type="coiled-coil region" evidence="1">
    <location>
        <begin position="326"/>
        <end position="353"/>
    </location>
</feature>
<feature type="domain" description="UGGT thioredoxin-like" evidence="2">
    <location>
        <begin position="100"/>
        <end position="276"/>
    </location>
</feature>
<comment type="caution">
    <text evidence="4">The sequence shown here is derived from an EMBL/GenBank/DDBJ whole genome shotgun (WGS) entry which is preliminary data.</text>
</comment>
<evidence type="ECO:0000313" key="4">
    <source>
        <dbReference type="EMBL" id="CAJ0935769.1"/>
    </source>
</evidence>
<dbReference type="InterPro" id="IPR040693">
    <property type="entry name" value="UGGT_TRXL_1"/>
</dbReference>
<feature type="domain" description="UGGT thioredoxin-like" evidence="3">
    <location>
        <begin position="351"/>
        <end position="480"/>
    </location>
</feature>
<evidence type="ECO:0000313" key="5">
    <source>
        <dbReference type="Proteomes" id="UP001176940"/>
    </source>
</evidence>
<dbReference type="InterPro" id="IPR040694">
    <property type="entry name" value="UGGT_TRXL_2"/>
</dbReference>
<dbReference type="Pfam" id="PF18401">
    <property type="entry name" value="Thioredoxin_13"/>
    <property type="match status" value="1"/>
</dbReference>
<dbReference type="InterPro" id="IPR009448">
    <property type="entry name" value="UDP-g_GGtrans"/>
</dbReference>
<keyword evidence="1" id="KW-0175">Coiled coil</keyword>
<dbReference type="EMBL" id="CAUEEQ010011615">
    <property type="protein sequence ID" value="CAJ0935769.1"/>
    <property type="molecule type" value="Genomic_DNA"/>
</dbReference>
<dbReference type="Pfam" id="PF18400">
    <property type="entry name" value="Thioredoxin_12"/>
    <property type="match status" value="1"/>
</dbReference>
<sequence>MAEGKPCKVPERSRRPLCPQIRWPPAYTNDVICAQRGGSHALQGAGLCQREAEPVTVSGVLIMCSSMAALCFVLATCLCFSFVSADSKAVTTSLTTKWPSTSLLLEASEFLADDGSDTFWTFVDENQQVDQGSDSANYDLLLKSTGRLLSPVQQNLLKFALSLRSYSSAVQTFQQIASDQSPPTGCKAFVVVHGEKTCDLDQLPSLLTRAAERPKPFLFKGDHRYPGASPDSPVVVLYGEIGTREFSRFHQHLSERARAGEVVYILRHYVANPQAEKVFLSGYGVELAIKSTEYKAKDDTQVKGNNVNATVIGDNDPLDEVQGFLFGKLRQLYPELQEQLKELRNHLVESTNEMSPLKVWELQDLSFQTAARVLSAPSSEALLVMKDLSQNFPTKARTLTRTVVDSAMRMEVEENQKYFKGTLGLQPGDSALFINGLHVDLDSHDIFSLFDVLRNEARVMEGLHRLGIEGSALHDVLKLNIQPSVSDYAVDIRSPAISKELSTVDGRPMGNEWSDKCNAAPV</sequence>
<evidence type="ECO:0000259" key="2">
    <source>
        <dbReference type="Pfam" id="PF18400"/>
    </source>
</evidence>
<dbReference type="PANTHER" id="PTHR11226:SF3">
    <property type="entry name" value="UDP-GLUCOSE:GLYCOPROTEIN GLUCOSYLTRANSFERASE 1"/>
    <property type="match status" value="1"/>
</dbReference>
<name>A0ABN9LCC0_9NEOB</name>
<evidence type="ECO:0008006" key="6">
    <source>
        <dbReference type="Google" id="ProtNLM"/>
    </source>
</evidence>
<accession>A0ABN9LCC0</accession>
<protein>
    <recommendedName>
        <fullName evidence="6">UDP-glucose:glycoprotein glucosyltransferase</fullName>
    </recommendedName>
</protein>
<proteinExistence type="predicted"/>
<keyword evidence="5" id="KW-1185">Reference proteome</keyword>
<gene>
    <name evidence="4" type="ORF">RIMI_LOCUS6453531</name>
</gene>
<evidence type="ECO:0000256" key="1">
    <source>
        <dbReference type="SAM" id="Coils"/>
    </source>
</evidence>